<evidence type="ECO:0000256" key="2">
    <source>
        <dbReference type="ARBA" id="ARBA00002181"/>
    </source>
</evidence>
<feature type="binding site" evidence="12">
    <location>
        <begin position="275"/>
        <end position="278"/>
    </location>
    <ligand>
        <name>dihydroxyacetone phosphate</name>
        <dbReference type="ChEBI" id="CHEBI:57642"/>
    </ligand>
</feature>
<keyword evidence="10 14" id="KW-0456">Lyase</keyword>
<evidence type="ECO:0000256" key="7">
    <source>
        <dbReference type="ARBA" id="ARBA00022723"/>
    </source>
</evidence>
<feature type="binding site" evidence="13">
    <location>
        <position position="232"/>
    </location>
    <ligand>
        <name>Zn(2+)</name>
        <dbReference type="ChEBI" id="CHEBI:29105"/>
        <label>1</label>
        <note>catalytic</note>
    </ligand>
</feature>
<evidence type="ECO:0000313" key="15">
    <source>
        <dbReference type="EMBL" id="NDW03523.1"/>
    </source>
</evidence>
<dbReference type="AlphaFoldDB" id="A0A6N9SWS2"/>
<dbReference type="GO" id="GO:0019253">
    <property type="term" value="P:reductive pentose-phosphate cycle"/>
    <property type="evidence" value="ECO:0007669"/>
    <property type="project" value="UniProtKB-UniPathway"/>
</dbReference>
<comment type="function">
    <text evidence="2 14">Catalyzes the aldol condensation of dihydroxyacetone phosphate (DHAP or glycerone-phosphate) with glyceraldehyde 3-phosphate (G3P) to form fructose 1,6-bisphosphate (FBP) in gluconeogenesis and the reverse reaction in glycolysis.</text>
</comment>
<dbReference type="PANTHER" id="PTHR30304">
    <property type="entry name" value="D-TAGATOSE-1,6-BISPHOSPHATE ALDOLASE"/>
    <property type="match status" value="1"/>
</dbReference>
<dbReference type="EMBL" id="JAAAMG010000002">
    <property type="protein sequence ID" value="NDW03523.1"/>
    <property type="molecule type" value="Genomic_DNA"/>
</dbReference>
<evidence type="ECO:0000256" key="8">
    <source>
        <dbReference type="ARBA" id="ARBA00022833"/>
    </source>
</evidence>
<dbReference type="PANTHER" id="PTHR30304:SF0">
    <property type="entry name" value="D-TAGATOSE-1,6-BISPHOSPHATE ALDOLASE SUBUNIT GATY-RELATED"/>
    <property type="match status" value="1"/>
</dbReference>
<feature type="binding site" evidence="13">
    <location>
        <position position="105"/>
    </location>
    <ligand>
        <name>Zn(2+)</name>
        <dbReference type="ChEBI" id="CHEBI:29105"/>
        <label>2</label>
    </ligand>
</feature>
<comment type="cofactor">
    <cofactor evidence="13">
        <name>Zn(2+)</name>
        <dbReference type="ChEBI" id="CHEBI:29105"/>
    </cofactor>
    <text evidence="13">Binds 2 Zn(2+) ions per subunit. One is catalytic and the other provides a structural contribution.</text>
</comment>
<feature type="binding site" evidence="13">
    <location>
        <position position="198"/>
    </location>
    <ligand>
        <name>Zn(2+)</name>
        <dbReference type="ChEBI" id="CHEBI:29105"/>
        <label>1</label>
        <note>catalytic</note>
    </ligand>
</feature>
<dbReference type="GO" id="GO:0006096">
    <property type="term" value="P:glycolytic process"/>
    <property type="evidence" value="ECO:0007669"/>
    <property type="project" value="UniProtKB-UniPathway"/>
</dbReference>
<feature type="active site" description="Proton donor" evidence="11">
    <location>
        <position position="83"/>
    </location>
</feature>
<protein>
    <recommendedName>
        <fullName evidence="14">Fructose-1,6-bisphosphate aldolase</fullName>
        <shortName evidence="14">FBP aldolase</shortName>
        <ecNumber evidence="14">4.1.2.13</ecNumber>
    </recommendedName>
</protein>
<sequence length="361" mass="39991">MAKITLRQLLDHAAEQGYGVPAFNINNMEQGLAIMEAAAKSDAPVIMQASRGARSYAKDIMLEKMMDALVEMFPQIPVCIHQDHGNNEQTCLTAIRHGFTSVMMDGSLEADMKTPASYEYNVAITERVTRMAHWVGASVEGELGVLGSLETGEGEKEDGVGFEGKLDHDKLLTDPDQAVDFVRRTHVDALAIAMGTSHGAYKFSRKPDGEILAMHVIEEIHSKLPNTHLVMHGSSSVPEDLQEIINRYGGRMRETYGVPVEEIVRGIKHGVRKVNIDTDCRMAMTGQFRKVAMEKPEEFDPRKFLVPAMDALKKLCLDRYEQFGCAGQASKIRPLPLDRMAARYQSGELDPRVEMTAVAAE</sequence>
<evidence type="ECO:0000256" key="11">
    <source>
        <dbReference type="PIRSR" id="PIRSR001359-1"/>
    </source>
</evidence>
<dbReference type="GO" id="GO:0004332">
    <property type="term" value="F:fructose-bisphosphate aldolase activity"/>
    <property type="evidence" value="ECO:0007669"/>
    <property type="project" value="UniProtKB-EC"/>
</dbReference>
<organism evidence="15 16">
    <name type="scientific">Jiella pacifica</name>
    <dbReference type="NCBI Taxonomy" id="2696469"/>
    <lineage>
        <taxon>Bacteria</taxon>
        <taxon>Pseudomonadati</taxon>
        <taxon>Pseudomonadota</taxon>
        <taxon>Alphaproteobacteria</taxon>
        <taxon>Hyphomicrobiales</taxon>
        <taxon>Aurantimonadaceae</taxon>
        <taxon>Jiella</taxon>
    </lineage>
</organism>
<feature type="binding site" evidence="12">
    <location>
        <position position="199"/>
    </location>
    <ligand>
        <name>dihydroxyacetone phosphate</name>
        <dbReference type="ChEBI" id="CHEBI:57642"/>
    </ligand>
</feature>
<dbReference type="Pfam" id="PF01116">
    <property type="entry name" value="F_bP_aldolase"/>
    <property type="match status" value="1"/>
</dbReference>
<dbReference type="InterPro" id="IPR006412">
    <property type="entry name" value="Fruct_bisP_Calv"/>
</dbReference>
<evidence type="ECO:0000256" key="1">
    <source>
        <dbReference type="ARBA" id="ARBA00000441"/>
    </source>
</evidence>
<dbReference type="CDD" id="cd00947">
    <property type="entry name" value="TBP_aldolase_IIB"/>
    <property type="match status" value="1"/>
</dbReference>
<dbReference type="EC" id="4.1.2.13" evidence="14"/>
<dbReference type="SUPFAM" id="SSF51569">
    <property type="entry name" value="Aldolase"/>
    <property type="match status" value="1"/>
</dbReference>
<comment type="pathway">
    <text evidence="4">Carbohydrate biosynthesis; Calvin cycle.</text>
</comment>
<dbReference type="UniPathway" id="UPA00116"/>
<evidence type="ECO:0000256" key="4">
    <source>
        <dbReference type="ARBA" id="ARBA00005215"/>
    </source>
</evidence>
<dbReference type="InterPro" id="IPR000771">
    <property type="entry name" value="FBA_II"/>
</dbReference>
<dbReference type="RefSeq" id="WP_163461146.1">
    <property type="nucleotide sequence ID" value="NZ_JAAAMG010000002.1"/>
</dbReference>
<keyword evidence="6" id="KW-0113">Calvin cycle</keyword>
<evidence type="ECO:0000256" key="3">
    <source>
        <dbReference type="ARBA" id="ARBA00004714"/>
    </source>
</evidence>
<dbReference type="NCBIfam" id="TIGR01521">
    <property type="entry name" value="FruBisAldo_II_B"/>
    <property type="match status" value="1"/>
</dbReference>
<reference evidence="15 16" key="1">
    <citation type="submission" date="2020-01" db="EMBL/GenBank/DDBJ databases">
        <title>Jiella pacifica sp. nov.</title>
        <authorList>
            <person name="Xue Z."/>
            <person name="Zhu S."/>
            <person name="Chen J."/>
            <person name="Yang J."/>
        </authorList>
    </citation>
    <scope>NUCLEOTIDE SEQUENCE [LARGE SCALE GENOMIC DNA]</scope>
    <source>
        <strain evidence="15 16">40Bstr34</strain>
    </source>
</reference>
<proteinExistence type="inferred from homology"/>
<name>A0A6N9SWS2_9HYPH</name>
<dbReference type="InterPro" id="IPR013785">
    <property type="entry name" value="Aldolase_TIM"/>
</dbReference>
<dbReference type="FunFam" id="3.20.20.70:FF:000111">
    <property type="entry name" value="Fructose-1,6-bisphosphate aldolase"/>
    <property type="match status" value="1"/>
</dbReference>
<feature type="binding site" evidence="13">
    <location>
        <position position="84"/>
    </location>
    <ligand>
        <name>Zn(2+)</name>
        <dbReference type="ChEBI" id="CHEBI:29105"/>
        <label>1</label>
        <note>catalytic</note>
    </ligand>
</feature>
<evidence type="ECO:0000256" key="13">
    <source>
        <dbReference type="PIRSR" id="PIRSR001359-3"/>
    </source>
</evidence>
<dbReference type="Gene3D" id="3.20.20.70">
    <property type="entry name" value="Aldolase class I"/>
    <property type="match status" value="1"/>
</dbReference>
<dbReference type="InterPro" id="IPR050246">
    <property type="entry name" value="Class_II_FBP_aldolase"/>
</dbReference>
<evidence type="ECO:0000256" key="14">
    <source>
        <dbReference type="RuleBase" id="RU365019"/>
    </source>
</evidence>
<feature type="binding site" evidence="12">
    <location>
        <begin position="233"/>
        <end position="235"/>
    </location>
    <ligand>
        <name>dihydroxyacetone phosphate</name>
        <dbReference type="ChEBI" id="CHEBI:57642"/>
    </ligand>
</feature>
<dbReference type="UniPathway" id="UPA00109">
    <property type="reaction ID" value="UER00183"/>
</dbReference>
<keyword evidence="8 13" id="KW-0862">Zinc</keyword>
<evidence type="ECO:0000256" key="6">
    <source>
        <dbReference type="ARBA" id="ARBA00022567"/>
    </source>
</evidence>
<comment type="catalytic activity">
    <reaction evidence="1 14">
        <text>beta-D-fructose 1,6-bisphosphate = D-glyceraldehyde 3-phosphate + dihydroxyacetone phosphate</text>
        <dbReference type="Rhea" id="RHEA:14729"/>
        <dbReference type="ChEBI" id="CHEBI:32966"/>
        <dbReference type="ChEBI" id="CHEBI:57642"/>
        <dbReference type="ChEBI" id="CHEBI:59776"/>
        <dbReference type="EC" id="4.1.2.13"/>
    </reaction>
</comment>
<feature type="binding site" evidence="13">
    <location>
        <position position="142"/>
    </location>
    <ligand>
        <name>Zn(2+)</name>
        <dbReference type="ChEBI" id="CHEBI:29105"/>
        <label>2</label>
    </ligand>
</feature>
<comment type="cofactor">
    <cofactor evidence="14">
        <name>Zn(2+)</name>
        <dbReference type="ChEBI" id="CHEBI:29105"/>
    </cofactor>
    <text evidence="14">One is catalytic and the other provides a structural contribution.</text>
</comment>
<keyword evidence="7 13" id="KW-0479">Metal-binding</keyword>
<evidence type="ECO:0000256" key="5">
    <source>
        <dbReference type="ARBA" id="ARBA00005812"/>
    </source>
</evidence>
<comment type="caution">
    <text evidence="15">The sequence shown here is derived from an EMBL/GenBank/DDBJ whole genome shotgun (WGS) entry which is preliminary data.</text>
</comment>
<comment type="pathway">
    <text evidence="3 14">Carbohydrate degradation; glycolysis; D-glyceraldehyde 3-phosphate and glycerone phosphate from D-glucose: step 4/4.</text>
</comment>
<dbReference type="PIRSF" id="PIRSF001359">
    <property type="entry name" value="F_bP_aldolase_II"/>
    <property type="match status" value="1"/>
</dbReference>
<keyword evidence="9 14" id="KW-0324">Glycolysis</keyword>
<dbReference type="NCBIfam" id="TIGR00167">
    <property type="entry name" value="cbbA"/>
    <property type="match status" value="1"/>
</dbReference>
<dbReference type="GO" id="GO:0008270">
    <property type="term" value="F:zinc ion binding"/>
    <property type="evidence" value="ECO:0007669"/>
    <property type="project" value="InterPro"/>
</dbReference>
<dbReference type="PROSITE" id="PS00806">
    <property type="entry name" value="ALDOLASE_CLASS_II_2"/>
    <property type="match status" value="1"/>
</dbReference>
<evidence type="ECO:0000256" key="10">
    <source>
        <dbReference type="ARBA" id="ARBA00023239"/>
    </source>
</evidence>
<dbReference type="PROSITE" id="PS00602">
    <property type="entry name" value="ALDOLASE_CLASS_II_1"/>
    <property type="match status" value="1"/>
</dbReference>
<evidence type="ECO:0000256" key="9">
    <source>
        <dbReference type="ARBA" id="ARBA00023152"/>
    </source>
</evidence>
<comment type="similarity">
    <text evidence="5 14">Belongs to the class II fructose-bisphosphate aldolase family.</text>
</comment>
<gene>
    <name evidence="15" type="ORF">GTK09_03705</name>
</gene>
<dbReference type="Proteomes" id="UP000469011">
    <property type="component" value="Unassembled WGS sequence"/>
</dbReference>
<keyword evidence="16" id="KW-1185">Reference proteome</keyword>
<evidence type="ECO:0000256" key="12">
    <source>
        <dbReference type="PIRSR" id="PIRSR001359-2"/>
    </source>
</evidence>
<accession>A0A6N9SWS2</accession>
<evidence type="ECO:0000313" key="16">
    <source>
        <dbReference type="Proteomes" id="UP000469011"/>
    </source>
</evidence>